<organism evidence="1 2">
    <name type="scientific">Chaetomidium leptoderma</name>
    <dbReference type="NCBI Taxonomy" id="669021"/>
    <lineage>
        <taxon>Eukaryota</taxon>
        <taxon>Fungi</taxon>
        <taxon>Dikarya</taxon>
        <taxon>Ascomycota</taxon>
        <taxon>Pezizomycotina</taxon>
        <taxon>Sordariomycetes</taxon>
        <taxon>Sordariomycetidae</taxon>
        <taxon>Sordariales</taxon>
        <taxon>Chaetomiaceae</taxon>
        <taxon>Chaetomidium</taxon>
    </lineage>
</organism>
<evidence type="ECO:0000313" key="2">
    <source>
        <dbReference type="Proteomes" id="UP001302745"/>
    </source>
</evidence>
<name>A0AAN6VHV4_9PEZI</name>
<reference evidence="1" key="1">
    <citation type="journal article" date="2023" name="Mol. Phylogenet. Evol.">
        <title>Genome-scale phylogeny and comparative genomics of the fungal order Sordariales.</title>
        <authorList>
            <person name="Hensen N."/>
            <person name="Bonometti L."/>
            <person name="Westerberg I."/>
            <person name="Brannstrom I.O."/>
            <person name="Guillou S."/>
            <person name="Cros-Aarteil S."/>
            <person name="Calhoun S."/>
            <person name="Haridas S."/>
            <person name="Kuo A."/>
            <person name="Mondo S."/>
            <person name="Pangilinan J."/>
            <person name="Riley R."/>
            <person name="LaButti K."/>
            <person name="Andreopoulos B."/>
            <person name="Lipzen A."/>
            <person name="Chen C."/>
            <person name="Yan M."/>
            <person name="Daum C."/>
            <person name="Ng V."/>
            <person name="Clum A."/>
            <person name="Steindorff A."/>
            <person name="Ohm R.A."/>
            <person name="Martin F."/>
            <person name="Silar P."/>
            <person name="Natvig D.O."/>
            <person name="Lalanne C."/>
            <person name="Gautier V."/>
            <person name="Ament-Velasquez S.L."/>
            <person name="Kruys A."/>
            <person name="Hutchinson M.I."/>
            <person name="Powell A.J."/>
            <person name="Barry K."/>
            <person name="Miller A.N."/>
            <person name="Grigoriev I.V."/>
            <person name="Debuchy R."/>
            <person name="Gladieux P."/>
            <person name="Hiltunen Thoren M."/>
            <person name="Johannesson H."/>
        </authorList>
    </citation>
    <scope>NUCLEOTIDE SEQUENCE</scope>
    <source>
        <strain evidence="1">CBS 538.74</strain>
    </source>
</reference>
<dbReference type="Proteomes" id="UP001302745">
    <property type="component" value="Unassembled WGS sequence"/>
</dbReference>
<dbReference type="AlphaFoldDB" id="A0AAN6VHV4"/>
<evidence type="ECO:0000313" key="1">
    <source>
        <dbReference type="EMBL" id="KAK4151570.1"/>
    </source>
</evidence>
<accession>A0AAN6VHV4</accession>
<reference evidence="1" key="2">
    <citation type="submission" date="2023-05" db="EMBL/GenBank/DDBJ databases">
        <authorList>
            <consortium name="Lawrence Berkeley National Laboratory"/>
            <person name="Steindorff A."/>
            <person name="Hensen N."/>
            <person name="Bonometti L."/>
            <person name="Westerberg I."/>
            <person name="Brannstrom I.O."/>
            <person name="Guillou S."/>
            <person name="Cros-Aarteil S."/>
            <person name="Calhoun S."/>
            <person name="Haridas S."/>
            <person name="Kuo A."/>
            <person name="Mondo S."/>
            <person name="Pangilinan J."/>
            <person name="Riley R."/>
            <person name="Labutti K."/>
            <person name="Andreopoulos B."/>
            <person name="Lipzen A."/>
            <person name="Chen C."/>
            <person name="Yanf M."/>
            <person name="Daum C."/>
            <person name="Ng V."/>
            <person name="Clum A."/>
            <person name="Ohm R."/>
            <person name="Martin F."/>
            <person name="Silar P."/>
            <person name="Natvig D."/>
            <person name="Lalanne C."/>
            <person name="Gautier V."/>
            <person name="Ament-Velasquez S.L."/>
            <person name="Kruys A."/>
            <person name="Hutchinson M.I."/>
            <person name="Powell A.J."/>
            <person name="Barry K."/>
            <person name="Miller A.N."/>
            <person name="Grigoriev I.V."/>
            <person name="Debuchy R."/>
            <person name="Gladieux P."/>
            <person name="Thoren M.H."/>
            <person name="Johannesson H."/>
        </authorList>
    </citation>
    <scope>NUCLEOTIDE SEQUENCE</scope>
    <source>
        <strain evidence="1">CBS 538.74</strain>
    </source>
</reference>
<sequence>MPAGKPTLVAPSSDAQLRALRRRLKLKRIKDVKHHVLKRHRHPLYCLICGRTDFANAAARDGHVRARECVAPPGGFIIQGLDLDQVTQLERRANRKLNITEQWMGF</sequence>
<gene>
    <name evidence="1" type="ORF">C8A00DRAFT_35768</name>
</gene>
<comment type="caution">
    <text evidence="1">The sequence shown here is derived from an EMBL/GenBank/DDBJ whole genome shotgun (WGS) entry which is preliminary data.</text>
</comment>
<keyword evidence="2" id="KW-1185">Reference proteome</keyword>
<proteinExistence type="predicted"/>
<protein>
    <submittedName>
        <fullName evidence="1">Uncharacterized protein</fullName>
    </submittedName>
</protein>
<dbReference type="EMBL" id="MU857009">
    <property type="protein sequence ID" value="KAK4151570.1"/>
    <property type="molecule type" value="Genomic_DNA"/>
</dbReference>